<dbReference type="SMART" id="SM00912">
    <property type="entry name" value="Haemagg_act"/>
    <property type="match status" value="1"/>
</dbReference>
<name>A0A4Q9RGE1_9GAMM</name>
<dbReference type="SUPFAM" id="SSF51126">
    <property type="entry name" value="Pectin lyase-like"/>
    <property type="match status" value="1"/>
</dbReference>
<dbReference type="InterPro" id="IPR012334">
    <property type="entry name" value="Pectin_lyas_fold"/>
</dbReference>
<dbReference type="GO" id="GO:0005576">
    <property type="term" value="C:extracellular region"/>
    <property type="evidence" value="ECO:0007669"/>
    <property type="project" value="UniProtKB-SubCell"/>
</dbReference>
<dbReference type="NCBIfam" id="TIGR01901">
    <property type="entry name" value="adhes_NPXG"/>
    <property type="match status" value="1"/>
</dbReference>
<dbReference type="Gene3D" id="2.160.20.10">
    <property type="entry name" value="Single-stranded right-handed beta-helix, Pectin lyase-like"/>
    <property type="match status" value="1"/>
</dbReference>
<sequence length="4405" mass="437220">MSRHSFRRSARPVVSQAAVPTFHQTPLARATRHVLATRRHPLLNLLGATVLGSLISGQAWANPAGGHVVAGQASIVQATPDTLNIVQSSNKAIINWQSFSIGAGETVNFQQPGAKSVTLNRVTGNDPSAIFGSLNANGTVMLVNPNGVVFGAGSRVDVGGLVATTADINDVDFMAGDYRFSQASANQDARVVNQGDISIRDAGLAALVAPGVENSGVIRARLGKVALGGAQTFTLDFQGDGLLSFDASSVVTQVPQGADGEALVINSGQISADGGSIELSARAVQDVVNNVINTNGVIAANSVGSQNGRIVLSGGDGAVRIAGDVSAVGASAGESGGSVAVTGHDVTVASGATIDTSGQAGGGRIALGSDGSEGAAWAEGSVTLEKGATLKADASAKGDGGQVTLLSKRDTRFEGDISAKGGAAGGNGGFVEVSSREVVVLSGDVDLSAAQGKDGELLIDPATLNITDSDSAVNSGNLVSRGWLESQAANASITLEADGLITIEQMANQLIDLQTGLGNSFTLRSLQSDGIVFADSATEIRTQGGAITLEALGTASTLSNIGKLTSNGGDITLTSNSGIGLGNALDAGTGAISVQSIAASISSLSDAAVLTGGKVSLLAAGGNLGNAENVLRTATAALVLHSGGHLNVANSGVLDSLSISSRHILPNASNTYALSSDGLDFALTDGDAYGLQRVVQDGLDFSFSGDRSLLLGHLDVGSGELTLISSNGSLLAGDGNLLRAAALDLSATAAIGASDSPLQTESAAIQASALGGGLYLNNSGALALSARANGNVAVSSSGTLALKSLSASNRVVALTASSGDIITDSGVLLDAGSLNLNAAGAIGSVVNRLLANATTFTANAGVGGVYASLSGSSSYLDVTSGNGAIDLKTAGSTNARLLSATSTAANGISLEVASGNLILGDINAGSVADVLLRLLGSGAVNSSSGTRIVGRRVTLDSGSSNNININTGAGLIDVQGYGSVYVNQSGDVAVERLLSANGSVYLVNASGDTTLSDVSARSGVSLIAQDGSIFTDGAADSNIVTATGNIALDASRHLGTAAARLSTTAQSLNLSSGGDIYIDNQANLSSLVIANSHASPGQANVIEIDSPYQDFAISDDGSRYLLSNLDSALLGTFSFTGDQTLVLGQVRAGTSSNVTLRASAGDILDDGDAQTRVTGSSVTLRADAGSLGDASHALNVNTSSLALSTAGNLYLNGIADLYSLNISARHGVADALYTYRLTAPSLVLNLTDGADGYHFNTLTDITSLSFTFNGDRDLHLGDIDLTRTGSLILTSNGSILDDGDAATRVLAGSQYFYANGGSIGGATPLALMAQSIYALAGSGDVNLRLEMPVNSSINQTSFQAYASGDVKLLAEQGDLLLRDINASGAIVLTATNGAMSYSSGALRGASITLDAKGALGSAGSLLRLNSSGLVSARSETGDIALNNLSSTFLLGEIAAASGSADLYLTGSGQLLDDGDSATRLRGAAITLNANGTLGNAGTALGLQTSKLTASANGLMNLDNQGSLGDLSLTGKGAAASISLLDGNIGRFLLGENAGAYYLQDISANTALNFAFTASVVGIRIGRIDTAGGSVSLTSNYGSLVTDGGDNGAHILAQSVALKAANGSIGASGEHNALLLSGTTDLALEAAGNFHVGSDTALSRLALVVNASGATANQFAIGAAGQTFAISDDGAYTHTLGDISGSGLLDFSFSGRKNIAVGSIAASGSVSLSSSGGSRNAISQLGDGDGITAAAVSLTANNTSVDATYSRIGTADAALKVNTSDLTVNSISSFNIVNSGALGRLALTLRHNSSASGSPVYTYGLTSSGLAFNVSDSVTATTLSNVSRTGLDFSLNSDRDIAVGTVNTGSRSNGSVSLTAGGSYNSSTGMLPRIIGGTIISGSVSLSAVNYQGSIATNTVTNNLALNSAGNVTVGNSGNLDSLSLTANINNSVSSANYNITAGNITSNSISYSSGSVYGLLLGNFVASNLALTVNTGHALSVGTVNTGTGGSVSLTSGGSILGQNSSTSRITAGEVTLNASTVGIYANTSPLLLTTSRLSGNVSGYLHVSNTGNLTLGDLTLGSGRILNSASILYDGAAIEAASLELNASNGSIGSAAAHLQLDVRNLTLSSGYDIYVDGVSDFYSLNVTSTHAQAGRTNTLWLSAPQLVFDIVDDSANNRFVLTEVSDASGLDFSFSADSSIDVARVDAQRGRNIWLSASGSLTSNGAQLNADMVSLSATSAIGSDQAAFTTHALDLRVSAGTDIYVDNSLDLSALSFTNSQSGNLGASYRITSGAAFGSSTATLTFVASDDGSDTYLDTVTDSTGINFTGQGHWHDLLLGTLDTSPSGVANGGQLILINVNGDILAKDASSHLSAASLSFISYNAASIGASGAALSFSAPRLSLDVTGDHYLASDVHLDELTVNTQRQATNRVSTYQLTAPGLTYSAVDATTGTTLNISDDQGLRLTYNSGRSLVLGEIDLGKTSVLNLTTNNAGANIVGDGNANNGITTGSLNLRAQGAIGAAGQPVRADAAYASATAYGGGVRLALSNPAALGGVTAYGDTYLENSVGDIALGSINLNGNRLFVTNSGGSIVSGNLSNVTAVSLDAEGSIGNVSAITTTAYGAGTTVLSATARSNARGATGSIALNESYNLTASDVRAPGGVTLNAGRALSVGTVYGGATGVSLSASLGNITGISGNLVSGGSVALSANYISGSTAYSIGTSSARINVATPILVLTSPKDIYVTDSQALDSLAISRASSSYTAGGVISVQASGLTASLSDSAITNLSNSGRDLDFTFNGNRALSIGTLNAGGGAVTLNVSGYQQDGSITGTSTSLITAGSLNLRSSRYYSGGYTAGSIGTSSQALRTAVGTLIASAPGLVNLYNQGSVKLDNLSAGGDLSVVTGNAGDITLGSLTYGTNSTLSLKAAGSILAGSGSLSSNAGAIILEAVEGIGSRGAAVSIASGSNPLTARVTGSSGDIYLSSNNLSGGLDAQTNGGDISVDASGSLLLTRMISNGGDISVSSSGILNANELNAGSGNVALSASNILAVDATSAIRGQAIDIASANSVGSSSLGLNTIGQNVTVSSAGGDIYLSPSEASTLAVVTSNGGDIVVRAASGLFLGNILSAGGDIDASALGALYAGNINAGSGNVSLSGDTLRADDGQTSLIIGSRVALNAVHGIGDASRALLTHTGYLDAQVSGTGGIYLSDSNTAGLRLNDILTQDGAIDIRAAGPLVAASVVSSSDAAGNDIRLQNASGDLLLGSLSAGDQHGQVVLLSAGAVGRLAADATNVRAHSLSISANGDIGSVTDVLDDASVDALRTRVAVLSLLDTGSEGSQVAIANNGDLSIANGSLRVPATGKVYLSSSASLDARQLLAPAGGDLALLAGTTLYLPQAGLATTGNLRLEGQGDVLSDGATPRRLLASAGTLRLLTGSLGGDTTLDSQAGSLSVTSLNNDLAIDNQGELSALSVSGTGNIDFSNDQGFIANSVATSGTGKTLRLTAEDGDLTVVGALQGNDLSVVLNAGNGDITLQQVASGLASLTIAAQNITLVGASSTGEQHYTGTTRLSGSYLTAGGDLTVQGAAQLLGDVDIGTAGGDVSLQAVDGNHALTIANGNGTVSFNGDVGATDALASLSITGSGNLLLGGVVTTIGAQLYRNVSLQGDSTLTSRKSGVTFDGLVDGGHDLLVVSEDAGDVRFLGQVGSLARVGAIRIETAGESHIGATVRAASVYTDDPGSVSVSANIDTTGSQYYGERLSLGSDVQLSASQVTLAAGADGAHGLSIVGDLVLDGPLGEDSPLDSLTVSGSAQLNGGTLATTGDQTYRGAVTLAGDTVLTTTGGSVGFDSTLDGGHDLRIDSAAGDVTFSGNVGDSERLGALNVNSSGTSHFGASLKAAALETDAGGVLEIAAGPIDTTGVQRYGEHLVLSTDTVLKASEVILLAGVDATTEGGQSLTIEGDASLGVVGANDALSSLSVSGSSNVKGGVATTGAQYYSQTLVIDQDTVLKASSVTLSQGVGGVVAGAQSLLIEGSAVIGGEQGDSAPLASLTVLGDTTFNGGSLVTTGDQSYQGAVSLSGDQGLTSEGGSLLFGSSIDSADRSSLALNAGASIEVVGAVGGTSPLGDLLLSAGDSIDFAGNVHVSTVQQAAAGGLTRFGGALLADGADGIVLSGDGFLFEGPVTAENGALTLHNSDDEGAITFNGAILAKDDFTQTGGAHIYLPESITILDGGIELAIVADILSAQAVFTTTGDIVMPGLYAPDTWLTLASGTGALNIGTTWGNTGNRELLQVARLTVPSAGSARLFGSIGGETGRRVARNIDSALKRAPYFINEAPWGGDDYIPQVVASTVPGSVVSTTPRAGSLFDRKVEPEGLAREALGAYRAPEVLSSEGYPEIGCVDDGATCRL</sequence>
<evidence type="ECO:0000256" key="2">
    <source>
        <dbReference type="ARBA" id="ARBA00022525"/>
    </source>
</evidence>
<reference evidence="5 6" key="1">
    <citation type="submission" date="2018-06" db="EMBL/GenBank/DDBJ databases">
        <title>Three novel Pseudomonas species isolated from symptomatic oak.</title>
        <authorList>
            <person name="Bueno-Gonzalez V."/>
            <person name="Brady C."/>
        </authorList>
    </citation>
    <scope>NUCLEOTIDE SEQUENCE [LARGE SCALE GENOMIC DNA]</scope>
    <source>
        <strain evidence="5 6">P17C</strain>
    </source>
</reference>
<protein>
    <recommendedName>
        <fullName evidence="4">Filamentous haemagglutinin FhaB/tRNA nuclease CdiA-like TPS domain-containing protein</fullName>
    </recommendedName>
</protein>
<dbReference type="Proteomes" id="UP000292639">
    <property type="component" value="Unassembled WGS sequence"/>
</dbReference>
<evidence type="ECO:0000313" key="5">
    <source>
        <dbReference type="EMBL" id="TBU99955.1"/>
    </source>
</evidence>
<dbReference type="InterPro" id="IPR008638">
    <property type="entry name" value="FhaB/CdiA-like_TPS"/>
</dbReference>
<evidence type="ECO:0000256" key="3">
    <source>
        <dbReference type="ARBA" id="ARBA00022729"/>
    </source>
</evidence>
<proteinExistence type="predicted"/>
<dbReference type="PANTHER" id="PTHR12338:SF8">
    <property type="entry name" value="HEME_HEMOPEXIN-BINDING PROTEIN"/>
    <property type="match status" value="1"/>
</dbReference>
<dbReference type="InterPro" id="IPR011050">
    <property type="entry name" value="Pectin_lyase_fold/virulence"/>
</dbReference>
<keyword evidence="6" id="KW-1185">Reference proteome</keyword>
<dbReference type="RefSeq" id="WP_131183048.1">
    <property type="nucleotide sequence ID" value="NZ_QJUO01000002.1"/>
</dbReference>
<keyword evidence="3" id="KW-0732">Signal</keyword>
<comment type="caution">
    <text evidence="5">The sequence shown here is derived from an EMBL/GenBank/DDBJ whole genome shotgun (WGS) entry which is preliminary data.</text>
</comment>
<dbReference type="PANTHER" id="PTHR12338">
    <property type="entry name" value="AUTOTRANSPORTER"/>
    <property type="match status" value="1"/>
</dbReference>
<gene>
    <name evidence="5" type="ORF">DNJ96_01280</name>
</gene>
<keyword evidence="2" id="KW-0964">Secreted</keyword>
<evidence type="ECO:0000259" key="4">
    <source>
        <dbReference type="SMART" id="SM00912"/>
    </source>
</evidence>
<dbReference type="InterPro" id="IPR050909">
    <property type="entry name" value="Bact_Autotransporter_VF"/>
</dbReference>
<evidence type="ECO:0000313" key="6">
    <source>
        <dbReference type="Proteomes" id="UP000292639"/>
    </source>
</evidence>
<comment type="subcellular location">
    <subcellularLocation>
        <location evidence="1">Secreted</location>
    </subcellularLocation>
</comment>
<evidence type="ECO:0000256" key="1">
    <source>
        <dbReference type="ARBA" id="ARBA00004613"/>
    </source>
</evidence>
<organism evidence="5 6">
    <name type="scientific">Stutzerimonas kirkiae</name>
    <dbReference type="NCBI Taxonomy" id="2211392"/>
    <lineage>
        <taxon>Bacteria</taxon>
        <taxon>Pseudomonadati</taxon>
        <taxon>Pseudomonadota</taxon>
        <taxon>Gammaproteobacteria</taxon>
        <taxon>Pseudomonadales</taxon>
        <taxon>Pseudomonadaceae</taxon>
        <taxon>Stutzerimonas</taxon>
    </lineage>
</organism>
<feature type="domain" description="Filamentous haemagglutinin FhaB/tRNA nuclease CdiA-like TPS" evidence="4">
    <location>
        <begin position="59"/>
        <end position="172"/>
    </location>
</feature>
<dbReference type="EMBL" id="QJUP01000001">
    <property type="protein sequence ID" value="TBU99955.1"/>
    <property type="molecule type" value="Genomic_DNA"/>
</dbReference>
<dbReference type="Pfam" id="PF05860">
    <property type="entry name" value="TPS"/>
    <property type="match status" value="1"/>
</dbReference>
<accession>A0A4Q9RGE1</accession>